<dbReference type="CDD" id="cd02966">
    <property type="entry name" value="TlpA_like_family"/>
    <property type="match status" value="1"/>
</dbReference>
<evidence type="ECO:0000259" key="6">
    <source>
        <dbReference type="PROSITE" id="PS51352"/>
    </source>
</evidence>
<evidence type="ECO:0000256" key="5">
    <source>
        <dbReference type="SAM" id="SignalP"/>
    </source>
</evidence>
<evidence type="ECO:0000313" key="7">
    <source>
        <dbReference type="EMBL" id="NVO85401.1"/>
    </source>
</evidence>
<keyword evidence="3" id="KW-1015">Disulfide bond</keyword>
<evidence type="ECO:0000256" key="2">
    <source>
        <dbReference type="ARBA" id="ARBA00022748"/>
    </source>
</evidence>
<dbReference type="Pfam" id="PF00578">
    <property type="entry name" value="AhpC-TSA"/>
    <property type="match status" value="1"/>
</dbReference>
<dbReference type="EMBL" id="JABKAV010000029">
    <property type="protein sequence ID" value="NVO85401.1"/>
    <property type="molecule type" value="Genomic_DNA"/>
</dbReference>
<dbReference type="InterPro" id="IPR000866">
    <property type="entry name" value="AhpC/TSA"/>
</dbReference>
<evidence type="ECO:0000256" key="1">
    <source>
        <dbReference type="ARBA" id="ARBA00004196"/>
    </source>
</evidence>
<feature type="chain" id="PRO_5046168536" evidence="5">
    <location>
        <begin position="20"/>
        <end position="482"/>
    </location>
</feature>
<evidence type="ECO:0000313" key="8">
    <source>
        <dbReference type="Proteomes" id="UP000626554"/>
    </source>
</evidence>
<keyword evidence="2" id="KW-0201">Cytochrome c-type biogenesis</keyword>
<keyword evidence="4" id="KW-0676">Redox-active center</keyword>
<dbReference type="PANTHER" id="PTHR42852:SF6">
    <property type="entry name" value="THIOL:DISULFIDE INTERCHANGE PROTEIN DSBE"/>
    <property type="match status" value="1"/>
</dbReference>
<evidence type="ECO:0000256" key="3">
    <source>
        <dbReference type="ARBA" id="ARBA00023157"/>
    </source>
</evidence>
<feature type="signal peptide" evidence="5">
    <location>
        <begin position="1"/>
        <end position="19"/>
    </location>
</feature>
<dbReference type="InterPro" id="IPR013766">
    <property type="entry name" value="Thioredoxin_domain"/>
</dbReference>
<dbReference type="PROSITE" id="PS51352">
    <property type="entry name" value="THIOREDOXIN_2"/>
    <property type="match status" value="1"/>
</dbReference>
<organism evidence="7 8">
    <name type="scientific">Hymenobacter terrestris</name>
    <dbReference type="NCBI Taxonomy" id="2748310"/>
    <lineage>
        <taxon>Bacteria</taxon>
        <taxon>Pseudomonadati</taxon>
        <taxon>Bacteroidota</taxon>
        <taxon>Cytophagia</taxon>
        <taxon>Cytophagales</taxon>
        <taxon>Hymenobacteraceae</taxon>
        <taxon>Hymenobacter</taxon>
    </lineage>
</organism>
<proteinExistence type="predicted"/>
<keyword evidence="8" id="KW-1185">Reference proteome</keyword>
<keyword evidence="5" id="KW-0732">Signal</keyword>
<evidence type="ECO:0000256" key="4">
    <source>
        <dbReference type="ARBA" id="ARBA00023284"/>
    </source>
</evidence>
<reference evidence="7 8" key="1">
    <citation type="submission" date="2020-05" db="EMBL/GenBank/DDBJ databases">
        <title>Hymenobacter terrestris sp. nov. and Hymenobacter lapidiphilus sp. nov., isolated from regoliths in Antarctica.</title>
        <authorList>
            <person name="Sedlacek I."/>
            <person name="Pantucek R."/>
            <person name="Zeman M."/>
            <person name="Holochova P."/>
            <person name="Kralova S."/>
            <person name="Stankova E."/>
            <person name="Sedo O."/>
            <person name="Micenkova L."/>
            <person name="Svec P."/>
            <person name="Gupta V."/>
            <person name="Sood U."/>
            <person name="Korpole U.S."/>
            <person name="Lal R."/>
        </authorList>
    </citation>
    <scope>NUCLEOTIDE SEQUENCE [LARGE SCALE GENOMIC DNA]</scope>
    <source>
        <strain evidence="7 8">P5252</strain>
    </source>
</reference>
<dbReference type="RefSeq" id="WP_176900068.1">
    <property type="nucleotide sequence ID" value="NZ_JABKAV010000029.1"/>
</dbReference>
<name>A0ABX2Q352_9BACT</name>
<dbReference type="SUPFAM" id="SSF52833">
    <property type="entry name" value="Thioredoxin-like"/>
    <property type="match status" value="1"/>
</dbReference>
<sequence>MLFSLPVVAFGAALRLLLAPPLTPSVPPVPAVVSGHLDHAPAGDSVRLEYAGHYGPKATKAKLGPDGTFSVALENLKGGTPAEFSYAGQRTGLYLSPGDRLQLALDFPRFDETLRYTGRGADANNYLAQSLWKFEYGPAGTPPRPELTPTTTAGDLRRVADAFRHQRQAFLAAYAKAHPLPADFQRNAALDIDLQWAITLLEYPGYRRYVAKQAAALPADYYGFLSQLPLKKFDQYLSADRGLAGNTNVMRFLNGYGSRLVPTGALSTDPAEAGRLYARATADFGPTAARDRAVFQLLSFAVGDNLPGVLAAYPTFRTQNRDSVMARDLRVLLQKQLLISPGRLAPAFTLRDHEGKAVALQDLRGQVVYLDFWGTWCRPCMEEMPASRELRKQFAGREVVFVYVAMGDKAEKWQQVLAAERLTGPGSVHLRDQEQKTGVDYQVFRYPTYFLIGRDGRIVTGNAPRPSNAAAAAAAIETALKQ</sequence>
<comment type="caution">
    <text evidence="7">The sequence shown here is derived from an EMBL/GenBank/DDBJ whole genome shotgun (WGS) entry which is preliminary data.</text>
</comment>
<dbReference type="InterPro" id="IPR050553">
    <property type="entry name" value="Thioredoxin_ResA/DsbE_sf"/>
</dbReference>
<accession>A0ABX2Q352</accession>
<dbReference type="InterPro" id="IPR036249">
    <property type="entry name" value="Thioredoxin-like_sf"/>
</dbReference>
<gene>
    <name evidence="7" type="ORF">HW556_10975</name>
</gene>
<protein>
    <submittedName>
        <fullName evidence="7">TlpA family protein disulfide reductase</fullName>
    </submittedName>
</protein>
<dbReference type="PANTHER" id="PTHR42852">
    <property type="entry name" value="THIOL:DISULFIDE INTERCHANGE PROTEIN DSBE"/>
    <property type="match status" value="1"/>
</dbReference>
<comment type="subcellular location">
    <subcellularLocation>
        <location evidence="1">Cell envelope</location>
    </subcellularLocation>
</comment>
<feature type="domain" description="Thioredoxin" evidence="6">
    <location>
        <begin position="339"/>
        <end position="481"/>
    </location>
</feature>
<dbReference type="Gene3D" id="3.40.30.10">
    <property type="entry name" value="Glutaredoxin"/>
    <property type="match status" value="1"/>
</dbReference>
<dbReference type="Proteomes" id="UP000626554">
    <property type="component" value="Unassembled WGS sequence"/>
</dbReference>